<name>S8C0F7_DACHA</name>
<dbReference type="GO" id="GO:0006506">
    <property type="term" value="P:GPI anchor biosynthetic process"/>
    <property type="evidence" value="ECO:0007669"/>
    <property type="project" value="UniProtKB-UniPathway"/>
</dbReference>
<gene>
    <name evidence="11" type="ORF">H072_760</name>
</gene>
<evidence type="ECO:0000256" key="4">
    <source>
        <dbReference type="ARBA" id="ARBA00022490"/>
    </source>
</evidence>
<dbReference type="GO" id="GO:0043565">
    <property type="term" value="F:sequence-specific DNA binding"/>
    <property type="evidence" value="ECO:0007669"/>
    <property type="project" value="InterPro"/>
</dbReference>
<keyword evidence="12" id="KW-1185">Reference proteome</keyword>
<evidence type="ECO:0000256" key="2">
    <source>
        <dbReference type="ARBA" id="ARBA00004496"/>
    </source>
</evidence>
<dbReference type="OrthoDB" id="1058301at2759"/>
<keyword evidence="6" id="KW-0238">DNA-binding</keyword>
<dbReference type="GO" id="GO:0008081">
    <property type="term" value="F:phosphoric diester hydrolase activity"/>
    <property type="evidence" value="ECO:0007669"/>
    <property type="project" value="InterPro"/>
</dbReference>
<keyword evidence="9" id="KW-1133">Transmembrane helix</keyword>
<dbReference type="GO" id="GO:0005634">
    <property type="term" value="C:nucleus"/>
    <property type="evidence" value="ECO:0007669"/>
    <property type="project" value="UniProtKB-SubCell"/>
</dbReference>
<dbReference type="PANTHER" id="PTHR43805">
    <property type="entry name" value="GLYCEROPHOSPHORYL DIESTER PHOSPHODIESTERASE"/>
    <property type="match status" value="1"/>
</dbReference>
<dbReference type="eggNOG" id="KOG3067">
    <property type="taxonomic scope" value="Eukaryota"/>
</dbReference>
<dbReference type="GO" id="GO:0016070">
    <property type="term" value="P:RNA metabolic process"/>
    <property type="evidence" value="ECO:0007669"/>
    <property type="project" value="InterPro"/>
</dbReference>
<dbReference type="InterPro" id="IPR016069">
    <property type="entry name" value="Translin_C"/>
</dbReference>
<dbReference type="GO" id="GO:0005789">
    <property type="term" value="C:endoplasmic reticulum membrane"/>
    <property type="evidence" value="ECO:0007669"/>
    <property type="project" value="UniProtKB-SubCell"/>
</dbReference>
<dbReference type="SUPFAM" id="SSF74784">
    <property type="entry name" value="Translin"/>
    <property type="match status" value="1"/>
</dbReference>
<dbReference type="eggNOG" id="KOG2258">
    <property type="taxonomic scope" value="Eukaryota"/>
</dbReference>
<evidence type="ECO:0000256" key="8">
    <source>
        <dbReference type="SAM" id="MobiDB-lite"/>
    </source>
</evidence>
<evidence type="ECO:0000259" key="10">
    <source>
        <dbReference type="PROSITE" id="PS51704"/>
    </source>
</evidence>
<dbReference type="InterPro" id="IPR036081">
    <property type="entry name" value="Translin_sf"/>
</dbReference>
<dbReference type="STRING" id="1284197.S8C0F7"/>
<dbReference type="CDD" id="cd14819">
    <property type="entry name" value="Translin"/>
    <property type="match status" value="1"/>
</dbReference>
<dbReference type="Gene3D" id="3.20.20.190">
    <property type="entry name" value="Phosphatidylinositol (PI) phosphodiesterase"/>
    <property type="match status" value="1"/>
</dbReference>
<dbReference type="CDD" id="cd08570">
    <property type="entry name" value="GDPD_YPL206cp_fungi"/>
    <property type="match status" value="1"/>
</dbReference>
<evidence type="ECO:0000256" key="7">
    <source>
        <dbReference type="ARBA" id="ARBA00023242"/>
    </source>
</evidence>
<evidence type="ECO:0000256" key="3">
    <source>
        <dbReference type="ARBA" id="ARBA00005902"/>
    </source>
</evidence>
<dbReference type="InterPro" id="IPR030395">
    <property type="entry name" value="GP_PDE_dom"/>
</dbReference>
<keyword evidence="4" id="KW-0963">Cytoplasm</keyword>
<evidence type="ECO:0000313" key="11">
    <source>
        <dbReference type="EMBL" id="EPS45233.1"/>
    </source>
</evidence>
<keyword evidence="9" id="KW-0812">Transmembrane</keyword>
<protein>
    <recommendedName>
        <fullName evidence="10">GP-PDE domain-containing protein</fullName>
    </recommendedName>
</protein>
<proteinExistence type="inferred from homology"/>
<feature type="region of interest" description="Disordered" evidence="8">
    <location>
        <begin position="1"/>
        <end position="22"/>
    </location>
</feature>
<dbReference type="Pfam" id="PF03009">
    <property type="entry name" value="GDPD"/>
    <property type="match status" value="1"/>
</dbReference>
<feature type="transmembrane region" description="Helical" evidence="9">
    <location>
        <begin position="468"/>
        <end position="492"/>
    </location>
</feature>
<organism evidence="11 12">
    <name type="scientific">Dactylellina haptotyla (strain CBS 200.50)</name>
    <name type="common">Nematode-trapping fungus</name>
    <name type="synonym">Monacrosporium haptotylum</name>
    <dbReference type="NCBI Taxonomy" id="1284197"/>
    <lineage>
        <taxon>Eukaryota</taxon>
        <taxon>Fungi</taxon>
        <taxon>Dikarya</taxon>
        <taxon>Ascomycota</taxon>
        <taxon>Pezizomycotina</taxon>
        <taxon>Orbiliomycetes</taxon>
        <taxon>Orbiliales</taxon>
        <taxon>Orbiliaceae</taxon>
        <taxon>Dactylellina</taxon>
    </lineage>
</organism>
<dbReference type="Gene3D" id="1.20.58.190">
    <property type="entry name" value="Translin, domain 1"/>
    <property type="match status" value="1"/>
</dbReference>
<keyword evidence="9" id="KW-0472">Membrane</keyword>
<reference evidence="12" key="2">
    <citation type="submission" date="2013-04" db="EMBL/GenBank/DDBJ databases">
        <title>Genomic mechanisms accounting for the adaptation to parasitism in nematode-trapping fungi.</title>
        <authorList>
            <person name="Ahren D.G."/>
        </authorList>
    </citation>
    <scope>NUCLEOTIDE SEQUENCE [LARGE SCALE GENOMIC DNA]</scope>
    <source>
        <strain evidence="12">CBS 200.50</strain>
    </source>
</reference>
<evidence type="ECO:0000256" key="9">
    <source>
        <dbReference type="SAM" id="Phobius"/>
    </source>
</evidence>
<dbReference type="AlphaFoldDB" id="S8C0F7"/>
<evidence type="ECO:0000256" key="1">
    <source>
        <dbReference type="ARBA" id="ARBA00004123"/>
    </source>
</evidence>
<dbReference type="PANTHER" id="PTHR43805:SF1">
    <property type="entry name" value="GP-PDE DOMAIN-CONTAINING PROTEIN"/>
    <property type="match status" value="1"/>
</dbReference>
<dbReference type="InterPro" id="IPR017946">
    <property type="entry name" value="PLC-like_Pdiesterase_TIM-brl"/>
</dbReference>
<feature type="domain" description="GP-PDE" evidence="10">
    <location>
        <begin position="31"/>
        <end position="261"/>
    </location>
</feature>
<reference evidence="11 12" key="1">
    <citation type="journal article" date="2013" name="PLoS Genet.">
        <title>Genomic mechanisms accounting for the adaptation to parasitism in nematode-trapping fungi.</title>
        <authorList>
            <person name="Meerupati T."/>
            <person name="Andersson K.M."/>
            <person name="Friman E."/>
            <person name="Kumar D."/>
            <person name="Tunlid A."/>
            <person name="Ahren D."/>
        </authorList>
    </citation>
    <scope>NUCLEOTIDE SEQUENCE [LARGE SCALE GENOMIC DNA]</scope>
    <source>
        <strain evidence="11 12">CBS 200.50</strain>
    </source>
</reference>
<dbReference type="PROSITE" id="PS51704">
    <property type="entry name" value="GP_PDE"/>
    <property type="match status" value="1"/>
</dbReference>
<comment type="subcellular location">
    <subcellularLocation>
        <location evidence="2">Cytoplasm</location>
    </subcellularLocation>
    <subcellularLocation>
        <location evidence="1">Nucleus</location>
    </subcellularLocation>
</comment>
<keyword evidence="7" id="KW-0539">Nucleus</keyword>
<dbReference type="SUPFAM" id="SSF51695">
    <property type="entry name" value="PLC-like phosphodiesterases"/>
    <property type="match status" value="1"/>
</dbReference>
<comment type="caution">
    <text evidence="11">The sequence shown here is derived from an EMBL/GenBank/DDBJ whole genome shotgun (WGS) entry which is preliminary data.</text>
</comment>
<dbReference type="Gene3D" id="1.20.58.200">
    <property type="entry name" value="Translin, domain 2"/>
    <property type="match status" value="1"/>
</dbReference>
<dbReference type="InterPro" id="IPR016068">
    <property type="entry name" value="Translin_N"/>
</dbReference>
<dbReference type="InterPro" id="IPR002848">
    <property type="entry name" value="Translin_fam"/>
</dbReference>
<dbReference type="InterPro" id="IPR033956">
    <property type="entry name" value="Translin"/>
</dbReference>
<evidence type="ECO:0000313" key="12">
    <source>
        <dbReference type="Proteomes" id="UP000015100"/>
    </source>
</evidence>
<feature type="transmembrane region" description="Helical" evidence="9">
    <location>
        <begin position="540"/>
        <end position="560"/>
    </location>
</feature>
<dbReference type="UniPathway" id="UPA00196"/>
<dbReference type="Proteomes" id="UP000015100">
    <property type="component" value="Unassembled WGS sequence"/>
</dbReference>
<dbReference type="EMBL" id="AQGS01000019">
    <property type="protein sequence ID" value="EPS45233.1"/>
    <property type="molecule type" value="Genomic_DNA"/>
</dbReference>
<feature type="transmembrane region" description="Helical" evidence="9">
    <location>
        <begin position="498"/>
        <end position="520"/>
    </location>
</feature>
<evidence type="ECO:0000256" key="5">
    <source>
        <dbReference type="ARBA" id="ARBA00022884"/>
    </source>
</evidence>
<dbReference type="Pfam" id="PF01997">
    <property type="entry name" value="Translin"/>
    <property type="match status" value="1"/>
</dbReference>
<dbReference type="GO" id="GO:0003723">
    <property type="term" value="F:RNA binding"/>
    <property type="evidence" value="ECO:0007669"/>
    <property type="project" value="UniProtKB-KW"/>
</dbReference>
<sequence>MTYEKVNQGAMPGLDSTQDPLVASDPTLPRVQCIAHRGSRSHWPENTMMAFRNAIKSGAHALETDIHLSKDGIAVLSHDATLKRCYGITGKVIDYNWEHLETLRTIKEPRLPMARLSDLIQFLAQPENKHNIAEDVLAAIAEAIATVNVKADYWHGRIQLGCWNVQFVPICKKHLPGFPITFIGYSLALATEFLEVPEANFNLLFPSIIGRFGSDFVRKAQSSGREIYVWTLNDVALMRWAISLGVDGIVTDETKKLLEIRMSGRVSPEIGGMIDPAIFKQVQEEIDEDLKVRDEIRGLLKALDKQVDTLLASAQSSFDQQRDILVELDAVASKYPYYKYNGLWTREIQAACYGIVLAGWLGAFSPEDQERKEGRLMTITEVGQKLGVRVNVKESDVFHLTLEEYLHSLISMIEELTRLAVNSVTLGDYQRPILISRFVKDLHAGFQLLNLKNDSLRRRSDSIKYSPAFLSLLLALLAGTPAGFAVTVLLGAPVTTHLAHTTLCAAHLTLLAAFPLIYSYHVQGPKWRDIISLKLPMDDVYGGALGACLGAWFGAIPIPLDCTIVPQGPRMAKMAGDNSGGYLYGIHRRALGWAFARG</sequence>
<keyword evidence="5" id="KW-0694">RNA-binding</keyword>
<dbReference type="GO" id="GO:0003697">
    <property type="term" value="F:single-stranded DNA binding"/>
    <property type="evidence" value="ECO:0007669"/>
    <property type="project" value="InterPro"/>
</dbReference>
<evidence type="ECO:0000256" key="6">
    <source>
        <dbReference type="ARBA" id="ARBA00023125"/>
    </source>
</evidence>
<dbReference type="HOGENOM" id="CLU_456353_0_0_1"/>
<comment type="similarity">
    <text evidence="3">Belongs to the translin family.</text>
</comment>
<accession>S8C0F7</accession>